<evidence type="ECO:0000256" key="2">
    <source>
        <dbReference type="ARBA" id="ARBA00001933"/>
    </source>
</evidence>
<organism evidence="12">
    <name type="scientific">Chlamydomonas euryale</name>
    <dbReference type="NCBI Taxonomy" id="1486919"/>
    <lineage>
        <taxon>Eukaryota</taxon>
        <taxon>Viridiplantae</taxon>
        <taxon>Chlorophyta</taxon>
        <taxon>core chlorophytes</taxon>
        <taxon>Chlorophyceae</taxon>
        <taxon>CS clade</taxon>
        <taxon>Chlamydomonadales</taxon>
        <taxon>Chlamydomonadaceae</taxon>
        <taxon>Chlamydomonas</taxon>
    </lineage>
</organism>
<dbReference type="InterPro" id="IPR045088">
    <property type="entry name" value="ALAT1/2-like"/>
</dbReference>
<dbReference type="SUPFAM" id="SSF53383">
    <property type="entry name" value="PLP-dependent transferases"/>
    <property type="match status" value="1"/>
</dbReference>
<comment type="catalytic activity">
    <reaction evidence="1">
        <text>glyoxylate + L-alanine = glycine + pyruvate</text>
        <dbReference type="Rhea" id="RHEA:24248"/>
        <dbReference type="ChEBI" id="CHEBI:15361"/>
        <dbReference type="ChEBI" id="CHEBI:36655"/>
        <dbReference type="ChEBI" id="CHEBI:57305"/>
        <dbReference type="ChEBI" id="CHEBI:57972"/>
        <dbReference type="EC" id="2.6.1.44"/>
    </reaction>
</comment>
<comment type="catalytic activity">
    <reaction evidence="10">
        <text>glycine + 2-oxoglutarate = glyoxylate + L-glutamate</text>
        <dbReference type="Rhea" id="RHEA:14089"/>
        <dbReference type="ChEBI" id="CHEBI:16810"/>
        <dbReference type="ChEBI" id="CHEBI:29985"/>
        <dbReference type="ChEBI" id="CHEBI:36655"/>
        <dbReference type="ChEBI" id="CHEBI:57305"/>
        <dbReference type="EC" id="2.6.1.4"/>
    </reaction>
</comment>
<dbReference type="Gene3D" id="1.10.287.1970">
    <property type="match status" value="1"/>
</dbReference>
<comment type="pathway">
    <text evidence="8">Photosynthesis; C4 acid pathway.</text>
</comment>
<feature type="domain" description="Aminotransferase class I/classII large" evidence="11">
    <location>
        <begin position="179"/>
        <end position="535"/>
    </location>
</feature>
<dbReference type="GO" id="GO:0042853">
    <property type="term" value="P:L-alanine catabolic process"/>
    <property type="evidence" value="ECO:0007669"/>
    <property type="project" value="UniProtKB-UniPathway"/>
</dbReference>
<comment type="subunit">
    <text evidence="3">Homodimer.</text>
</comment>
<evidence type="ECO:0000259" key="11">
    <source>
        <dbReference type="Pfam" id="PF00155"/>
    </source>
</evidence>
<evidence type="ECO:0000256" key="5">
    <source>
        <dbReference type="ARBA" id="ARBA00022679"/>
    </source>
</evidence>
<dbReference type="Pfam" id="PF00155">
    <property type="entry name" value="Aminotran_1_2"/>
    <property type="match status" value="1"/>
</dbReference>
<evidence type="ECO:0000256" key="4">
    <source>
        <dbReference type="ARBA" id="ARBA00022576"/>
    </source>
</evidence>
<comment type="pathway">
    <text evidence="7">Amino-acid degradation; L-alanine degradation via transaminase pathway; pyruvate from L-alanine: step 1/1.</text>
</comment>
<evidence type="ECO:0000256" key="7">
    <source>
        <dbReference type="ARBA" id="ARBA00025708"/>
    </source>
</evidence>
<dbReference type="EMBL" id="HBEC01043451">
    <property type="protein sequence ID" value="CAD8309565.1"/>
    <property type="molecule type" value="Transcribed_RNA"/>
</dbReference>
<comment type="cofactor">
    <cofactor evidence="2">
        <name>pyridoxal 5'-phosphate</name>
        <dbReference type="ChEBI" id="CHEBI:597326"/>
    </cofactor>
</comment>
<dbReference type="CDD" id="cd00609">
    <property type="entry name" value="AAT_like"/>
    <property type="match status" value="1"/>
</dbReference>
<protein>
    <recommendedName>
        <fullName evidence="11">Aminotransferase class I/classII large domain-containing protein</fullName>
    </recommendedName>
</protein>
<dbReference type="InterPro" id="IPR015424">
    <property type="entry name" value="PyrdxlP-dep_Trfase"/>
</dbReference>
<keyword evidence="5" id="KW-0808">Transferase</keyword>
<evidence type="ECO:0000256" key="9">
    <source>
        <dbReference type="ARBA" id="ARBA00025785"/>
    </source>
</evidence>
<dbReference type="UniPathway" id="UPA00528">
    <property type="reaction ID" value="UER00586"/>
</dbReference>
<dbReference type="GO" id="GO:0004021">
    <property type="term" value="F:L-alanine:2-oxoglutarate aminotransferase activity"/>
    <property type="evidence" value="ECO:0007669"/>
    <property type="project" value="TreeGrafter"/>
</dbReference>
<dbReference type="PANTHER" id="PTHR11751:SF373">
    <property type="entry name" value="GLUTAMATE--GLYOXYLATE AMINOTRANSFERASE 2"/>
    <property type="match status" value="1"/>
</dbReference>
<dbReference type="FunFam" id="3.40.640.10:FF:000012">
    <property type="entry name" value="alanine aminotransferase 2"/>
    <property type="match status" value="1"/>
</dbReference>
<gene>
    <name evidence="12" type="ORF">CEUR00632_LOCUS20251</name>
</gene>
<dbReference type="Gene3D" id="3.40.640.10">
    <property type="entry name" value="Type I PLP-dependent aspartate aminotransferase-like (Major domain)"/>
    <property type="match status" value="1"/>
</dbReference>
<dbReference type="GO" id="GO:0047958">
    <property type="term" value="F:glycine:2-oxoglutarate aminotransferase activity"/>
    <property type="evidence" value="ECO:0007669"/>
    <property type="project" value="UniProtKB-EC"/>
</dbReference>
<name>A0A7R9Z8F2_9CHLO</name>
<dbReference type="FunFam" id="3.90.1150.10:FF:000010">
    <property type="entry name" value="Alanine aminotransferase 2"/>
    <property type="match status" value="1"/>
</dbReference>
<dbReference type="UniPathway" id="UPA00322"/>
<dbReference type="InterPro" id="IPR015421">
    <property type="entry name" value="PyrdxlP-dep_Trfase_major"/>
</dbReference>
<evidence type="ECO:0000256" key="10">
    <source>
        <dbReference type="ARBA" id="ARBA00052537"/>
    </source>
</evidence>
<evidence type="ECO:0000256" key="8">
    <source>
        <dbReference type="ARBA" id="ARBA00025709"/>
    </source>
</evidence>
<keyword evidence="4" id="KW-0032">Aminotransferase</keyword>
<sequence length="555" mass="60326">MGSHGRAGSALLRQAAGRIAGASAHGSTASTATTTAETTAPLRLAAAASRQQQQQIQGQRFSQLRMISGTPAAAALAPGLNHKDGKVLHPELLNADVLKTQYAVRGELYLRAEQLRQQGKEIIFTNVGNPHQLGAKPITFPRQVAALCVAPFLLDRPDVEQLFPKDAIARARKILGSFKGGMGAYSDSRGNLLVRQEVADFFTKRDGVPSSPDRIFITDGASVAVRMMLNAILRDGNDGILVPIPQYPLYSASIQLYGGSLVPYALDEDKGWALSTDSIRAAVVKARNEGKHVRGLVFINPGNPTGQCLSEDNLKELIKLCYEEKIVLMCDEVYQENVYQDERPFVSARKVMHSMGSPYAEGVEMVSFHTVSKGSAGECGLRGGCMELTNIHPGAIDEVYKCASINLSPNTMGQLALSVMLNPPQPGDESYEQYNSERTAELASLRRRAHMVTDGFNSLDGVTCTFTEGAMYAFPRIHLPPKAIAKAKEMGKAPDVYYCLRLLEATGISTVPGSGFGQAEGTFHLRTTILPREEVISQFVQKFKDFHEAFMKEFA</sequence>
<dbReference type="Gene3D" id="3.90.1150.10">
    <property type="entry name" value="Aspartate Aminotransferase, domain 1"/>
    <property type="match status" value="1"/>
</dbReference>
<dbReference type="GO" id="GO:0009853">
    <property type="term" value="P:photorespiration"/>
    <property type="evidence" value="ECO:0007669"/>
    <property type="project" value="TreeGrafter"/>
</dbReference>
<proteinExistence type="inferred from homology"/>
<evidence type="ECO:0000256" key="3">
    <source>
        <dbReference type="ARBA" id="ARBA00011738"/>
    </source>
</evidence>
<dbReference type="InterPro" id="IPR004839">
    <property type="entry name" value="Aminotransferase_I/II_large"/>
</dbReference>
<dbReference type="GO" id="GO:0008453">
    <property type="term" value="F:alanine-glyoxylate transaminase activity"/>
    <property type="evidence" value="ECO:0007669"/>
    <property type="project" value="UniProtKB-EC"/>
</dbReference>
<evidence type="ECO:0000256" key="1">
    <source>
        <dbReference type="ARBA" id="ARBA00001781"/>
    </source>
</evidence>
<evidence type="ECO:0000313" key="12">
    <source>
        <dbReference type="EMBL" id="CAD8309565.1"/>
    </source>
</evidence>
<reference evidence="12" key="1">
    <citation type="submission" date="2021-01" db="EMBL/GenBank/DDBJ databases">
        <authorList>
            <person name="Corre E."/>
            <person name="Pelletier E."/>
            <person name="Niang G."/>
            <person name="Scheremetjew M."/>
            <person name="Finn R."/>
            <person name="Kale V."/>
            <person name="Holt S."/>
            <person name="Cochrane G."/>
            <person name="Meng A."/>
            <person name="Brown T."/>
            <person name="Cohen L."/>
        </authorList>
    </citation>
    <scope>NUCLEOTIDE SEQUENCE</scope>
    <source>
        <strain evidence="12">CCMP219</strain>
    </source>
</reference>
<keyword evidence="6" id="KW-0663">Pyridoxal phosphate</keyword>
<dbReference type="PANTHER" id="PTHR11751">
    <property type="entry name" value="ALANINE AMINOTRANSFERASE"/>
    <property type="match status" value="1"/>
</dbReference>
<dbReference type="FunFam" id="1.10.287.1970:FF:000001">
    <property type="entry name" value="Alanine aminotransferase 2"/>
    <property type="match status" value="1"/>
</dbReference>
<dbReference type="GO" id="GO:0030170">
    <property type="term" value="F:pyridoxal phosphate binding"/>
    <property type="evidence" value="ECO:0007669"/>
    <property type="project" value="InterPro"/>
</dbReference>
<dbReference type="InterPro" id="IPR015422">
    <property type="entry name" value="PyrdxlP-dep_Trfase_small"/>
</dbReference>
<dbReference type="AlphaFoldDB" id="A0A7R9Z8F2"/>
<comment type="similarity">
    <text evidence="9">Belongs to the class-I pyridoxal-phosphate-dependent aminotransferase family. Alanine aminotransferase subfamily.</text>
</comment>
<evidence type="ECO:0000256" key="6">
    <source>
        <dbReference type="ARBA" id="ARBA00022898"/>
    </source>
</evidence>
<accession>A0A7R9Z8F2</accession>